<dbReference type="RefSeq" id="WP_267186798.1">
    <property type="nucleotide sequence ID" value="NZ_JAPMKV010000008.1"/>
</dbReference>
<feature type="transmembrane region" description="Helical" evidence="2">
    <location>
        <begin position="32"/>
        <end position="52"/>
    </location>
</feature>
<evidence type="ECO:0000256" key="2">
    <source>
        <dbReference type="SAM" id="Phobius"/>
    </source>
</evidence>
<feature type="compositionally biased region" description="Low complexity" evidence="1">
    <location>
        <begin position="1"/>
        <end position="12"/>
    </location>
</feature>
<evidence type="ECO:0008006" key="5">
    <source>
        <dbReference type="Google" id="ProtNLM"/>
    </source>
</evidence>
<name>A0ABT3WWX1_9CORY</name>
<feature type="region of interest" description="Disordered" evidence="1">
    <location>
        <begin position="1"/>
        <end position="29"/>
    </location>
</feature>
<evidence type="ECO:0000313" key="3">
    <source>
        <dbReference type="EMBL" id="MCX7445715.1"/>
    </source>
</evidence>
<dbReference type="Proteomes" id="UP001081709">
    <property type="component" value="Unassembled WGS sequence"/>
</dbReference>
<keyword evidence="4" id="KW-1185">Reference proteome</keyword>
<evidence type="ECO:0000256" key="1">
    <source>
        <dbReference type="SAM" id="MobiDB-lite"/>
    </source>
</evidence>
<keyword evidence="2" id="KW-1133">Transmembrane helix</keyword>
<organism evidence="3 4">
    <name type="scientific">Corynebacterium pygosceleis</name>
    <dbReference type="NCBI Taxonomy" id="2800406"/>
    <lineage>
        <taxon>Bacteria</taxon>
        <taxon>Bacillati</taxon>
        <taxon>Actinomycetota</taxon>
        <taxon>Actinomycetes</taxon>
        <taxon>Mycobacteriales</taxon>
        <taxon>Corynebacteriaceae</taxon>
        <taxon>Corynebacterium</taxon>
    </lineage>
</organism>
<dbReference type="EMBL" id="JAPMKV010000008">
    <property type="protein sequence ID" value="MCX7445715.1"/>
    <property type="molecule type" value="Genomic_DNA"/>
</dbReference>
<comment type="caution">
    <text evidence="3">The sequence shown here is derived from an EMBL/GenBank/DDBJ whole genome shotgun (WGS) entry which is preliminary data.</text>
</comment>
<protein>
    <recommendedName>
        <fullName evidence="5">LPXTG cell wall anchor domain-containing protein</fullName>
    </recommendedName>
</protein>
<evidence type="ECO:0000313" key="4">
    <source>
        <dbReference type="Proteomes" id="UP001081709"/>
    </source>
</evidence>
<sequence length="57" mass="5859">MSETQSDSVSADADSDIRQTASDGEGRSGAGVVWTASLVIGALVLAAVAGVVRRRRR</sequence>
<proteinExistence type="predicted"/>
<accession>A0ABT3WWX1</accession>
<gene>
    <name evidence="3" type="ORF">OS125_10775</name>
</gene>
<reference evidence="3" key="1">
    <citation type="submission" date="2022-11" db="EMBL/GenBank/DDBJ databases">
        <title>Corynebacterium sp. isolated from Penguins.</title>
        <authorList>
            <person name="Sedlar K."/>
            <person name="Svec P."/>
        </authorList>
    </citation>
    <scope>NUCLEOTIDE SEQUENCE</scope>
    <source>
        <strain evidence="3">P7003</strain>
    </source>
</reference>
<keyword evidence="2" id="KW-0812">Transmembrane</keyword>
<keyword evidence="2" id="KW-0472">Membrane</keyword>